<feature type="domain" description="Endo-1,3(4)-beta-glucanase 1 carbohydrate binding" evidence="2">
    <location>
        <begin position="41"/>
        <end position="83"/>
    </location>
</feature>
<dbReference type="Proteomes" id="UP000318582">
    <property type="component" value="Unassembled WGS sequence"/>
</dbReference>
<dbReference type="PANTHER" id="PTHR31013:SF12">
    <property type="entry name" value="PATHOGENESIS-RELATED PROTEIN 5-LIKE"/>
    <property type="match status" value="1"/>
</dbReference>
<dbReference type="EMBL" id="QEAQ01000124">
    <property type="protein sequence ID" value="TPX55162.1"/>
    <property type="molecule type" value="Genomic_DNA"/>
</dbReference>
<dbReference type="SMART" id="SM00205">
    <property type="entry name" value="THN"/>
    <property type="match status" value="1"/>
</dbReference>
<feature type="chain" id="PRO_5021495376" description="Endo-1,3(4)-beta-glucanase 1 carbohydrate binding domain-containing protein" evidence="1">
    <location>
        <begin position="21"/>
        <end position="1392"/>
    </location>
</feature>
<dbReference type="STRING" id="109895.A0A507DV48"/>
<proteinExistence type="predicted"/>
<dbReference type="Gene3D" id="2.60.110.10">
    <property type="entry name" value="Thaumatin"/>
    <property type="match status" value="1"/>
</dbReference>
<feature type="signal peptide" evidence="1">
    <location>
        <begin position="1"/>
        <end position="20"/>
    </location>
</feature>
<gene>
    <name evidence="3" type="ORF">PhCBS80983_g05554</name>
</gene>
<accession>A0A507DV48</accession>
<evidence type="ECO:0000313" key="4">
    <source>
        <dbReference type="Proteomes" id="UP000318582"/>
    </source>
</evidence>
<dbReference type="PANTHER" id="PTHR31013">
    <property type="entry name" value="THAUMATIN FAMILY PROTEIN-RELATED"/>
    <property type="match status" value="1"/>
</dbReference>
<protein>
    <recommendedName>
        <fullName evidence="2">Endo-1,3(4)-beta-glucanase 1 carbohydrate binding domain-containing protein</fullName>
    </recommendedName>
</protein>
<evidence type="ECO:0000259" key="2">
    <source>
        <dbReference type="Pfam" id="PF10645"/>
    </source>
</evidence>
<dbReference type="InterPro" id="IPR018909">
    <property type="entry name" value="Eng1_septum"/>
</dbReference>
<dbReference type="Pfam" id="PF10645">
    <property type="entry name" value="Carb_bind"/>
    <property type="match status" value="2"/>
</dbReference>
<dbReference type="InterPro" id="IPR001938">
    <property type="entry name" value="Thaumatin"/>
</dbReference>
<reference evidence="3 4" key="1">
    <citation type="journal article" date="2019" name="Sci. Rep.">
        <title>Comparative genomics of chytrid fungi reveal insights into the obligate biotrophic and pathogenic lifestyle of Synchytrium endobioticum.</title>
        <authorList>
            <person name="van de Vossenberg B.T.L.H."/>
            <person name="Warris S."/>
            <person name="Nguyen H.D.T."/>
            <person name="van Gent-Pelzer M.P.E."/>
            <person name="Joly D.L."/>
            <person name="van de Geest H.C."/>
            <person name="Bonants P.J.M."/>
            <person name="Smith D.S."/>
            <person name="Levesque C.A."/>
            <person name="van der Lee T.A.J."/>
        </authorList>
    </citation>
    <scope>NUCLEOTIDE SEQUENCE [LARGE SCALE GENOMIC DNA]</scope>
    <source>
        <strain evidence="3 4">CBS 809.83</strain>
    </source>
</reference>
<dbReference type="InterPro" id="IPR037176">
    <property type="entry name" value="Osmotin/thaumatin-like_sf"/>
</dbReference>
<comment type="caution">
    <text evidence="3">The sequence shown here is derived from an EMBL/GenBank/DDBJ whole genome shotgun (WGS) entry which is preliminary data.</text>
</comment>
<dbReference type="GO" id="GO:0030246">
    <property type="term" value="F:carbohydrate binding"/>
    <property type="evidence" value="ECO:0007669"/>
    <property type="project" value="InterPro"/>
</dbReference>
<evidence type="ECO:0000256" key="1">
    <source>
        <dbReference type="SAM" id="SignalP"/>
    </source>
</evidence>
<evidence type="ECO:0000313" key="3">
    <source>
        <dbReference type="EMBL" id="TPX55162.1"/>
    </source>
</evidence>
<dbReference type="PRINTS" id="PR00347">
    <property type="entry name" value="THAUMATIN"/>
</dbReference>
<dbReference type="PROSITE" id="PS51367">
    <property type="entry name" value="THAUMATIN_2"/>
    <property type="match status" value="1"/>
</dbReference>
<keyword evidence="1" id="KW-0732">Signal</keyword>
<name>A0A507DV48_9FUNG</name>
<feature type="domain" description="Endo-1,3(4)-beta-glucanase 1 carbohydrate binding" evidence="2">
    <location>
        <begin position="106"/>
        <end position="148"/>
    </location>
</feature>
<sequence length="1392" mass="152261">MLLTRLSLILLASLVGLVAAAPAGPLALNKRQQCPAPLQACGPACYDPANLACTGTTLCPKVLKACGSDCYDPAALVCSDGKLAPVNGGGGGGGSAGNCGSGTKPCGAACYDPSTLTCTGSTLCPIALSACGTDCYDPKALSCTDGKLVPISGGGDGGGTGSGSPAECPVGERPCTDELGAPVCYNPDQGDYHCVQNVLMQGPALNIFGESAPIHDADSEPVVGEGKRKIQLVNRCEFDVWVGFEGKPLPLDGGIGLGAGKQLTVKVDEQWTAGRIWGRTGCFKSGDKIRCATGDCGNPANKYKLQCGGQGAMKPTTLAEFTLNGYKGTDYYDISNVDGYNIGIMIQAIGGKAADGVEDQYNCKPVSCNMDMGACPSELMVTNEDGSLSCASISTAVNLPLSRRANPFLDQIFKDADKRALVMCDCACGENCGCESPDSKYCCSPYNEPTPIENGGKCYVEQWPTSPFAFGSMDKRYDQVFKSQCPMAYSWQFDDHRSLIQCLEAEYAVTFCPDPKYNKDASGAALPRENTSDVFDDSDWFYLYEDDWDESLLDGFETKLNLDHKIDDAYDDDLSTFIAKKALEKALFPITTYRMALLGYIRAAEALKVFIAQLFKANPGELYDAQGKTLAEIEKSIHHEMYRDPGNSMDSDDDKHTCPKGENSVEDWTDLNWKQKEDTNFKGHLFRELQIAPQFLTTKTLRLHKVRGRGEVFFKWHGMFGIATNTDQSYFGDRSLRLYRKVIYKQLQPELKKFLDSGKAGKYFKCNGGACGVFKPDSAEDVQVTLEDEEGFLEVLGDELELDQQAIAYDGSKREEWIDDAMAKSCNIVRPTDPPGGRCVPSDWLFTVYYSGMPTIDSDNYPPSPADLSKEFLESSAEKMKFLRETILSHDPEEIINAIVVAVTMVSTGNQIVDQIKEYMDSVDDGREEEAQEALAAGQIFKTIMEFAIETAIFAMLPGAGPILQVASKAWTAIRTSTRVASVANKAGDLKGMVKLVETTAKLGANIKKLSSGIKEALPAWTKKAIEKASKSFEKVRGPASCFVAEEGLEAAYGVPIEAAIKAVMRRRDDESVVSPGTAFAGIDSQHLALEPHWTTYLEKRADKRDKCILDWTQTDDFRVDFNTGNPCKELGANKLKFKPLCAKKVTLADGDKLPDVWWEELEAWPSDNGVPSPSKKALCPDGTPLECDHVLELDEFKEFCEQPALEEIRRDKKRRDKFCEAWNKLSLDDDTPMSEAIFNRLNGKDNLRALHAGVHTVKTSEVRRTSGLIKIDVTKPSGSKTAPNYNTFIKYMADREAQEFRTQTIDDLSKILGKMPSNDPEIDITRAIQQWSAAKKATPEQYVKRIQAALDGKDVPAHTSAKRANIFVEHNMERRSKNTKRLSGSIEHCKA</sequence>
<organism evidence="3 4">
    <name type="scientific">Powellomyces hirtus</name>
    <dbReference type="NCBI Taxonomy" id="109895"/>
    <lineage>
        <taxon>Eukaryota</taxon>
        <taxon>Fungi</taxon>
        <taxon>Fungi incertae sedis</taxon>
        <taxon>Chytridiomycota</taxon>
        <taxon>Chytridiomycota incertae sedis</taxon>
        <taxon>Chytridiomycetes</taxon>
        <taxon>Spizellomycetales</taxon>
        <taxon>Powellomycetaceae</taxon>
        <taxon>Powellomyces</taxon>
    </lineage>
</organism>
<dbReference type="Pfam" id="PF00314">
    <property type="entry name" value="Thaumatin"/>
    <property type="match status" value="1"/>
</dbReference>
<keyword evidence="4" id="KW-1185">Reference proteome</keyword>
<dbReference type="SUPFAM" id="SSF49870">
    <property type="entry name" value="Osmotin, thaumatin-like protein"/>
    <property type="match status" value="1"/>
</dbReference>